<accession>A0A6A6XAQ5</accession>
<evidence type="ECO:0000256" key="1">
    <source>
        <dbReference type="SAM" id="MobiDB-lite"/>
    </source>
</evidence>
<protein>
    <submittedName>
        <fullName evidence="2">Uncharacterized protein</fullName>
    </submittedName>
</protein>
<feature type="compositionally biased region" description="Basic and acidic residues" evidence="1">
    <location>
        <begin position="14"/>
        <end position="23"/>
    </location>
</feature>
<keyword evidence="3" id="KW-1185">Reference proteome</keyword>
<gene>
    <name evidence="2" type="ORF">K505DRAFT_338303</name>
</gene>
<evidence type="ECO:0000313" key="2">
    <source>
        <dbReference type="EMBL" id="KAF2792847.1"/>
    </source>
</evidence>
<evidence type="ECO:0000313" key="3">
    <source>
        <dbReference type="Proteomes" id="UP000799757"/>
    </source>
</evidence>
<dbReference type="EMBL" id="MU001952">
    <property type="protein sequence ID" value="KAF2792847.1"/>
    <property type="molecule type" value="Genomic_DNA"/>
</dbReference>
<name>A0A6A6XAQ5_9PLEO</name>
<feature type="compositionally biased region" description="Basic and acidic residues" evidence="1">
    <location>
        <begin position="60"/>
        <end position="94"/>
    </location>
</feature>
<dbReference type="Proteomes" id="UP000799757">
    <property type="component" value="Unassembled WGS sequence"/>
</dbReference>
<reference evidence="2" key="1">
    <citation type="journal article" date="2020" name="Stud. Mycol.">
        <title>101 Dothideomycetes genomes: a test case for predicting lifestyles and emergence of pathogens.</title>
        <authorList>
            <person name="Haridas S."/>
            <person name="Albert R."/>
            <person name="Binder M."/>
            <person name="Bloem J."/>
            <person name="Labutti K."/>
            <person name="Salamov A."/>
            <person name="Andreopoulos B."/>
            <person name="Baker S."/>
            <person name="Barry K."/>
            <person name="Bills G."/>
            <person name="Bluhm B."/>
            <person name="Cannon C."/>
            <person name="Castanera R."/>
            <person name="Culley D."/>
            <person name="Daum C."/>
            <person name="Ezra D."/>
            <person name="Gonzalez J."/>
            <person name="Henrissat B."/>
            <person name="Kuo A."/>
            <person name="Liang C."/>
            <person name="Lipzen A."/>
            <person name="Lutzoni F."/>
            <person name="Magnuson J."/>
            <person name="Mondo S."/>
            <person name="Nolan M."/>
            <person name="Ohm R."/>
            <person name="Pangilinan J."/>
            <person name="Park H.-J."/>
            <person name="Ramirez L."/>
            <person name="Alfaro M."/>
            <person name="Sun H."/>
            <person name="Tritt A."/>
            <person name="Yoshinaga Y."/>
            <person name="Zwiers L.-H."/>
            <person name="Turgeon B."/>
            <person name="Goodwin S."/>
            <person name="Spatafora J."/>
            <person name="Crous P."/>
            <person name="Grigoriev I."/>
        </authorList>
    </citation>
    <scope>NUCLEOTIDE SEQUENCE</scope>
    <source>
        <strain evidence="2">CBS 109.77</strain>
    </source>
</reference>
<dbReference type="AlphaFoldDB" id="A0A6A6XAQ5"/>
<feature type="region of interest" description="Disordered" evidence="1">
    <location>
        <begin position="1"/>
        <end position="98"/>
    </location>
</feature>
<proteinExistence type="predicted"/>
<sequence length="124" mass="15282">MPYHAEGGNFSSQSERRYHERREHPRRRGPTSREKNPCPRYEYSGTAREHQDYYEEDERYDQGKYYNERDERYRSQSRDSYSKDQYEKPHKYTDDDTNEIIAQNCVGRFLLICMLLRKRALMMY</sequence>
<organism evidence="2 3">
    <name type="scientific">Melanomma pulvis-pyrius CBS 109.77</name>
    <dbReference type="NCBI Taxonomy" id="1314802"/>
    <lineage>
        <taxon>Eukaryota</taxon>
        <taxon>Fungi</taxon>
        <taxon>Dikarya</taxon>
        <taxon>Ascomycota</taxon>
        <taxon>Pezizomycotina</taxon>
        <taxon>Dothideomycetes</taxon>
        <taxon>Pleosporomycetidae</taxon>
        <taxon>Pleosporales</taxon>
        <taxon>Melanommataceae</taxon>
        <taxon>Melanomma</taxon>
    </lineage>
</organism>